<dbReference type="PANTHER" id="PTHR30055:SF234">
    <property type="entry name" value="HTH-TYPE TRANSCRIPTIONAL REGULATOR BETI"/>
    <property type="match status" value="1"/>
</dbReference>
<evidence type="ECO:0000256" key="2">
    <source>
        <dbReference type="ARBA" id="ARBA00023125"/>
    </source>
</evidence>
<proteinExistence type="predicted"/>
<dbReference type="EMBL" id="VIFM01000016">
    <property type="protein sequence ID" value="TQF16863.1"/>
    <property type="molecule type" value="Genomic_DNA"/>
</dbReference>
<comment type="caution">
    <text evidence="6">The sequence shown here is derived from an EMBL/GenBank/DDBJ whole genome shotgun (WGS) entry which is preliminary data.</text>
</comment>
<dbReference type="GO" id="GO:0003700">
    <property type="term" value="F:DNA-binding transcription factor activity"/>
    <property type="evidence" value="ECO:0007669"/>
    <property type="project" value="TreeGrafter"/>
</dbReference>
<evidence type="ECO:0000256" key="4">
    <source>
        <dbReference type="PROSITE-ProRule" id="PRU00335"/>
    </source>
</evidence>
<evidence type="ECO:0000313" key="7">
    <source>
        <dbReference type="Proteomes" id="UP000315369"/>
    </source>
</evidence>
<dbReference type="PROSITE" id="PS50977">
    <property type="entry name" value="HTH_TETR_2"/>
    <property type="match status" value="1"/>
</dbReference>
<dbReference type="OrthoDB" id="5394806at2"/>
<dbReference type="InterPro" id="IPR009057">
    <property type="entry name" value="Homeodomain-like_sf"/>
</dbReference>
<dbReference type="InterPro" id="IPR036271">
    <property type="entry name" value="Tet_transcr_reg_TetR-rel_C_sf"/>
</dbReference>
<dbReference type="GO" id="GO:0000976">
    <property type="term" value="F:transcription cis-regulatory region binding"/>
    <property type="evidence" value="ECO:0007669"/>
    <property type="project" value="TreeGrafter"/>
</dbReference>
<accession>A0A540X6H5</accession>
<protein>
    <submittedName>
        <fullName evidence="6">TetR/AcrR family transcriptional regulator</fullName>
    </submittedName>
</protein>
<dbReference type="Pfam" id="PF17926">
    <property type="entry name" value="TetR_C_21"/>
    <property type="match status" value="1"/>
</dbReference>
<feature type="domain" description="HTH tetR-type" evidence="5">
    <location>
        <begin position="16"/>
        <end position="76"/>
    </location>
</feature>
<evidence type="ECO:0000256" key="3">
    <source>
        <dbReference type="ARBA" id="ARBA00023163"/>
    </source>
</evidence>
<sequence length="210" mass="23119">MVAAAKKKPVLTRDPEGVRKRILTEGTRLFAERGFAGTSFRDVANAAGVSVSLIQHHFGTKESLYAIVKAHAVEDSARAHAPAPDDDGLGLLTEEGLQQLVGFFRASPEWSRLAAWAALEGDLEMWPGEDDFVERQAAQVRAAQRNRAVAKDVDPELLLIALAGLMKAWVSYSERHAHRLRHLGSRAQRERAYLALCLKLLRHGVLPSRG</sequence>
<reference evidence="6 7" key="1">
    <citation type="submission" date="2019-06" db="EMBL/GenBank/DDBJ databases">
        <authorList>
            <person name="Livingstone P."/>
            <person name="Whitworth D."/>
        </authorList>
    </citation>
    <scope>NUCLEOTIDE SEQUENCE [LARGE SCALE GENOMIC DNA]</scope>
    <source>
        <strain evidence="6 7">AM401</strain>
    </source>
</reference>
<dbReference type="Proteomes" id="UP000315369">
    <property type="component" value="Unassembled WGS sequence"/>
</dbReference>
<dbReference type="RefSeq" id="WP_141641469.1">
    <property type="nucleotide sequence ID" value="NZ_VIFM01000016.1"/>
</dbReference>
<organism evidence="6 7">
    <name type="scientific">Myxococcus llanfairpwllgwyngyllgogerychwyrndrobwllllantysiliogogogochensis</name>
    <dbReference type="NCBI Taxonomy" id="2590453"/>
    <lineage>
        <taxon>Bacteria</taxon>
        <taxon>Pseudomonadati</taxon>
        <taxon>Myxococcota</taxon>
        <taxon>Myxococcia</taxon>
        <taxon>Myxococcales</taxon>
        <taxon>Cystobacterineae</taxon>
        <taxon>Myxococcaceae</taxon>
        <taxon>Myxococcus</taxon>
    </lineage>
</organism>
<evidence type="ECO:0000259" key="5">
    <source>
        <dbReference type="PROSITE" id="PS50977"/>
    </source>
</evidence>
<gene>
    <name evidence="6" type="ORF">FJV41_06160</name>
</gene>
<evidence type="ECO:0000256" key="1">
    <source>
        <dbReference type="ARBA" id="ARBA00023015"/>
    </source>
</evidence>
<dbReference type="SUPFAM" id="SSF48498">
    <property type="entry name" value="Tetracyclin repressor-like, C-terminal domain"/>
    <property type="match status" value="1"/>
</dbReference>
<dbReference type="PANTHER" id="PTHR30055">
    <property type="entry name" value="HTH-TYPE TRANSCRIPTIONAL REGULATOR RUTR"/>
    <property type="match status" value="1"/>
</dbReference>
<name>A0A540X6H5_9BACT</name>
<keyword evidence="2 4" id="KW-0238">DNA-binding</keyword>
<dbReference type="InterPro" id="IPR001647">
    <property type="entry name" value="HTH_TetR"/>
</dbReference>
<dbReference type="Gene3D" id="1.10.357.10">
    <property type="entry name" value="Tetracycline Repressor, domain 2"/>
    <property type="match status" value="1"/>
</dbReference>
<dbReference type="AlphaFoldDB" id="A0A540X6H5"/>
<dbReference type="InterPro" id="IPR050109">
    <property type="entry name" value="HTH-type_TetR-like_transc_reg"/>
</dbReference>
<keyword evidence="1" id="KW-0805">Transcription regulation</keyword>
<keyword evidence="7" id="KW-1185">Reference proteome</keyword>
<dbReference type="SUPFAM" id="SSF46689">
    <property type="entry name" value="Homeodomain-like"/>
    <property type="match status" value="1"/>
</dbReference>
<dbReference type="InterPro" id="IPR041467">
    <property type="entry name" value="Sco4008_C"/>
</dbReference>
<keyword evidence="3" id="KW-0804">Transcription</keyword>
<dbReference type="PRINTS" id="PR00455">
    <property type="entry name" value="HTHTETR"/>
</dbReference>
<feature type="DNA-binding region" description="H-T-H motif" evidence="4">
    <location>
        <begin position="39"/>
        <end position="58"/>
    </location>
</feature>
<evidence type="ECO:0000313" key="6">
    <source>
        <dbReference type="EMBL" id="TQF16863.1"/>
    </source>
</evidence>
<dbReference type="Pfam" id="PF00440">
    <property type="entry name" value="TetR_N"/>
    <property type="match status" value="1"/>
</dbReference>